<dbReference type="OrthoDB" id="388114at2759"/>
<dbReference type="EMBL" id="FLRJ01000353">
    <property type="protein sequence ID" value="SBT73390.1"/>
    <property type="molecule type" value="Genomic_DNA"/>
</dbReference>
<dbReference type="Proteomes" id="UP000243200">
    <property type="component" value="Unassembled WGS sequence"/>
</dbReference>
<gene>
    <name evidence="3" type="primary">PowCR01_000118600</name>
    <name evidence="2" type="synonym">PowCR01_000110200</name>
    <name evidence="2" type="ORF">POWCR01_000110200</name>
    <name evidence="3" type="ORF">POWCR01_000118600</name>
</gene>
<name>A0A1C3KI48_PLAOA</name>
<proteinExistence type="predicted"/>
<feature type="compositionally biased region" description="Acidic residues" evidence="1">
    <location>
        <begin position="270"/>
        <end position="306"/>
    </location>
</feature>
<evidence type="ECO:0000256" key="1">
    <source>
        <dbReference type="SAM" id="MobiDB-lite"/>
    </source>
</evidence>
<protein>
    <submittedName>
        <fullName evidence="3">PIR protein</fullName>
    </submittedName>
</protein>
<dbReference type="AlphaFoldDB" id="A0A1C3KI48"/>
<dbReference type="Pfam" id="PF05795">
    <property type="entry name" value="Plasmodium_Vir"/>
    <property type="match status" value="1"/>
</dbReference>
<accession>A0A1C3KI48</accession>
<dbReference type="EMBL" id="FLRJ01000381">
    <property type="protein sequence ID" value="SBT73474.1"/>
    <property type="molecule type" value="Genomic_DNA"/>
</dbReference>
<organism evidence="3 4">
    <name type="scientific">Plasmodium ovale</name>
    <name type="common">malaria parasite P. ovale</name>
    <dbReference type="NCBI Taxonomy" id="36330"/>
    <lineage>
        <taxon>Eukaryota</taxon>
        <taxon>Sar</taxon>
        <taxon>Alveolata</taxon>
        <taxon>Apicomplexa</taxon>
        <taxon>Aconoidasida</taxon>
        <taxon>Haemosporida</taxon>
        <taxon>Plasmodiidae</taxon>
        <taxon>Plasmodium</taxon>
        <taxon>Plasmodium (Plasmodium)</taxon>
    </lineage>
</organism>
<reference evidence="3 4" key="1">
    <citation type="submission" date="2016-06" db="EMBL/GenBank/DDBJ databases">
        <authorList>
            <consortium name="Pathogen Informatics"/>
        </authorList>
    </citation>
    <scope>NUCLEOTIDE SEQUENCE [LARGE SCALE GENOMIC DNA]</scope>
</reference>
<evidence type="ECO:0000313" key="3">
    <source>
        <dbReference type="EMBL" id="SBT73474.1"/>
    </source>
</evidence>
<evidence type="ECO:0000313" key="2">
    <source>
        <dbReference type="EMBL" id="SBT73390.1"/>
    </source>
</evidence>
<dbReference type="VEuPathDB" id="PlasmoDB:POWCR01_000110200"/>
<evidence type="ECO:0000313" key="4">
    <source>
        <dbReference type="Proteomes" id="UP000243200"/>
    </source>
</evidence>
<dbReference type="VEuPathDB" id="PlasmoDB:POWCR01_000118600"/>
<dbReference type="VEuPathDB" id="PlasmoDB:PocGH01_00042400"/>
<sequence length="424" mass="50007">MTDTDPRYKHLPAYKFFEELNSEEGVYDDCEKCYFTNYLETKYSWIKRVCCKLRKNIVIVYKPDNIKSIIGDKHCFDLNYWLYHEVYKHLESKENHPDFYYIVDSLMEVWKQIKKEEYGDWPYFCNPDKTLSDINFLKEVKALFDNAENYFPIMTEALQSLTAACTKYFDYVAHNSKLYYRWRPICTNGKQNICSKYVSHFHRYSPGIITKKYSKWTLFWLYASNGCIQRLVSAVKKAKALPPVTELKCRDSVELSSYEKRELSNSEITGEVEEEEEDELLEEEEGETIYDDSDAEDVLSDDEEEPKDEKLVTTENLLRPNGELIKEEPVELMEREAPESSLLSTLEKTIPFVFKNAIPMSSYTLGLTAIFMFDPINKYYSNKEDMEIDDTIFQQEEDTFLTEINDTLNFNSVDNDFSIGYHPL</sequence>
<dbReference type="InterPro" id="IPR008780">
    <property type="entry name" value="Plasmodium_Vir"/>
</dbReference>
<feature type="region of interest" description="Disordered" evidence="1">
    <location>
        <begin position="264"/>
        <end position="310"/>
    </location>
</feature>